<sequence>MSKNLHDLSDEEFDDLFRDAAEKSDIGFDPEAWNKMSQKLDTASSPPSSSKKGGNSLKKWGLPGIILLLLLITGTYFMVRKPSGVVAETNAKAKENSVKQAGKVVEKDVATDKVGTEKQENAKETAIENGKVQPEKTIDTDSQNDTKKTNEALKSIDKVADKSAKTFSPKTNQNQEKNNRDLTSTTQSSNQAETNAVKSSKKPAIASADKKADDKSDTYETGKNSNDELKPASVKNAKVSKYKLRSKPQLTALPEEQVNSTKIGIDNTKQASATKTDTIGSTNEIDGSLKPITQNQTLTVDSAETIDKMQWTTVRMLPAHQPKFEVHLRLPDVYYVENLLQGRIVSLMNNSAFKTGLSLRVALSPDLSFIPSNKIFKVGNNWAAIVEYRFNNRLSVQTGVIRSMKYYGALPSQYEWNAYWTMPSPLKDIDATCKMLDIPLNVRYDISQKPNSRWFVGGGFTSYIMLKEEYRYNYENPYDPNIKRTSWEGKTGAYPFSVLNLSMGYEHQLFRRLTFQAEPFYKAPLGKIGYGKVRLATAGVFFSVKYPF</sequence>
<organism evidence="3 4">
    <name type="scientific">Emticicia agri</name>
    <dbReference type="NCBI Taxonomy" id="2492393"/>
    <lineage>
        <taxon>Bacteria</taxon>
        <taxon>Pseudomonadati</taxon>
        <taxon>Bacteroidota</taxon>
        <taxon>Cytophagia</taxon>
        <taxon>Cytophagales</taxon>
        <taxon>Leadbetterellaceae</taxon>
        <taxon>Emticicia</taxon>
    </lineage>
</organism>
<evidence type="ECO:0000313" key="4">
    <source>
        <dbReference type="Proteomes" id="UP000293162"/>
    </source>
</evidence>
<dbReference type="RefSeq" id="WP_130018876.1">
    <property type="nucleotide sequence ID" value="NZ_SEWF01000001.1"/>
</dbReference>
<feature type="region of interest" description="Disordered" evidence="1">
    <location>
        <begin position="28"/>
        <end position="56"/>
    </location>
</feature>
<feature type="compositionally biased region" description="Basic and acidic residues" evidence="1">
    <location>
        <begin position="104"/>
        <end position="126"/>
    </location>
</feature>
<evidence type="ECO:0000256" key="1">
    <source>
        <dbReference type="SAM" id="MobiDB-lite"/>
    </source>
</evidence>
<dbReference type="Proteomes" id="UP000293162">
    <property type="component" value="Unassembled WGS sequence"/>
</dbReference>
<feature type="transmembrane region" description="Helical" evidence="2">
    <location>
        <begin position="60"/>
        <end position="79"/>
    </location>
</feature>
<dbReference type="AlphaFoldDB" id="A0A4Q5M697"/>
<comment type="caution">
    <text evidence="3">The sequence shown here is derived from an EMBL/GenBank/DDBJ whole genome shotgun (WGS) entry which is preliminary data.</text>
</comment>
<feature type="compositionally biased region" description="Basic and acidic residues" evidence="1">
    <location>
        <begin position="133"/>
        <end position="164"/>
    </location>
</feature>
<evidence type="ECO:0008006" key="5">
    <source>
        <dbReference type="Google" id="ProtNLM"/>
    </source>
</evidence>
<feature type="compositionally biased region" description="Low complexity" evidence="1">
    <location>
        <begin position="44"/>
        <end position="56"/>
    </location>
</feature>
<proteinExistence type="predicted"/>
<feature type="compositionally biased region" description="Basic and acidic residues" evidence="1">
    <location>
        <begin position="208"/>
        <end position="230"/>
    </location>
</feature>
<protein>
    <recommendedName>
        <fullName evidence="5">Outer membrane protein beta-barrel domain-containing protein</fullName>
    </recommendedName>
</protein>
<keyword evidence="2" id="KW-0472">Membrane</keyword>
<gene>
    <name evidence="3" type="ORF">EWM59_00080</name>
</gene>
<feature type="compositionally biased region" description="Polar residues" evidence="1">
    <location>
        <begin position="165"/>
        <end position="197"/>
    </location>
</feature>
<feature type="region of interest" description="Disordered" evidence="1">
    <location>
        <begin position="92"/>
        <end position="234"/>
    </location>
</feature>
<name>A0A4Q5M697_9BACT</name>
<keyword evidence="2" id="KW-1133">Transmembrane helix</keyword>
<dbReference type="EMBL" id="SEWF01000001">
    <property type="protein sequence ID" value="RYU97553.1"/>
    <property type="molecule type" value="Genomic_DNA"/>
</dbReference>
<accession>A0A4Q5M697</accession>
<reference evidence="3 4" key="1">
    <citation type="submission" date="2019-02" db="EMBL/GenBank/DDBJ databases">
        <title>Bacterial novel species Emticicia sp. 17J42-9 isolated from soil.</title>
        <authorList>
            <person name="Jung H.-Y."/>
        </authorList>
    </citation>
    <scope>NUCLEOTIDE SEQUENCE [LARGE SCALE GENOMIC DNA]</scope>
    <source>
        <strain evidence="3 4">17J42-9</strain>
    </source>
</reference>
<evidence type="ECO:0000313" key="3">
    <source>
        <dbReference type="EMBL" id="RYU97553.1"/>
    </source>
</evidence>
<dbReference type="OrthoDB" id="1523584at2"/>
<keyword evidence="2" id="KW-0812">Transmembrane</keyword>
<evidence type="ECO:0000256" key="2">
    <source>
        <dbReference type="SAM" id="Phobius"/>
    </source>
</evidence>
<keyword evidence="4" id="KW-1185">Reference proteome</keyword>